<proteinExistence type="predicted"/>
<gene>
    <name evidence="1" type="ORF">HNP60_002554</name>
</gene>
<dbReference type="Proteomes" id="UP001138540">
    <property type="component" value="Unassembled WGS sequence"/>
</dbReference>
<comment type="caution">
    <text evidence="1">The sequence shown here is derived from an EMBL/GenBank/DDBJ whole genome shotgun (WGS) entry which is preliminary data.</text>
</comment>
<evidence type="ECO:0000313" key="2">
    <source>
        <dbReference type="Proteomes" id="UP001138540"/>
    </source>
</evidence>
<sequence length="80" mass="8781">MDEAMEVLRAAVSRSGAGKQTGADVRLALKALRFVGIPAEAIRYFWDSCQSDNEIGRSQNMSAALRRIELLSAAARLRQD</sequence>
<accession>A0ABR6NH21</accession>
<evidence type="ECO:0000313" key="1">
    <source>
        <dbReference type="EMBL" id="MBB5986580.1"/>
    </source>
</evidence>
<protein>
    <submittedName>
        <fullName evidence="1">Uncharacterized protein</fullName>
    </submittedName>
</protein>
<reference evidence="1 2" key="1">
    <citation type="submission" date="2020-08" db="EMBL/GenBank/DDBJ databases">
        <title>Exploring microbial biodiversity for novel pathways involved in the catabolism of aromatic compounds derived from lignin.</title>
        <authorList>
            <person name="Elkins J."/>
        </authorList>
    </citation>
    <scope>NUCLEOTIDE SEQUENCE [LARGE SCALE GENOMIC DNA]</scope>
    <source>
        <strain evidence="1 2">B1D3A</strain>
    </source>
</reference>
<dbReference type="RefSeq" id="WP_148276589.1">
    <property type="nucleotide sequence ID" value="NZ_JACHKA010000001.1"/>
</dbReference>
<dbReference type="EMBL" id="JACHKA010000001">
    <property type="protein sequence ID" value="MBB5986580.1"/>
    <property type="molecule type" value="Genomic_DNA"/>
</dbReference>
<organism evidence="1 2">
    <name type="scientific">Sphingobium lignivorans</name>
    <dbReference type="NCBI Taxonomy" id="2735886"/>
    <lineage>
        <taxon>Bacteria</taxon>
        <taxon>Pseudomonadati</taxon>
        <taxon>Pseudomonadota</taxon>
        <taxon>Alphaproteobacteria</taxon>
        <taxon>Sphingomonadales</taxon>
        <taxon>Sphingomonadaceae</taxon>
        <taxon>Sphingobium</taxon>
    </lineage>
</organism>
<name>A0ABR6NH21_9SPHN</name>
<keyword evidence="2" id="KW-1185">Reference proteome</keyword>